<gene>
    <name evidence="2" type="ORF">J1N35_002654</name>
</gene>
<evidence type="ECO:0000313" key="3">
    <source>
        <dbReference type="Proteomes" id="UP000828251"/>
    </source>
</evidence>
<reference evidence="2 3" key="1">
    <citation type="journal article" date="2021" name="Plant Biotechnol. J.">
        <title>Multi-omics assisted identification of the key and species-specific regulatory components of drought-tolerant mechanisms in Gossypium stocksii.</title>
        <authorList>
            <person name="Yu D."/>
            <person name="Ke L."/>
            <person name="Zhang D."/>
            <person name="Wu Y."/>
            <person name="Sun Y."/>
            <person name="Mei J."/>
            <person name="Sun J."/>
            <person name="Sun Y."/>
        </authorList>
    </citation>
    <scope>NUCLEOTIDE SEQUENCE [LARGE SCALE GENOMIC DNA]</scope>
    <source>
        <strain evidence="3">cv. E1</strain>
        <tissue evidence="2">Leaf</tissue>
    </source>
</reference>
<name>A0A9D3WM65_9ROSI</name>
<keyword evidence="3" id="KW-1185">Reference proteome</keyword>
<organism evidence="2 3">
    <name type="scientific">Gossypium stocksii</name>
    <dbReference type="NCBI Taxonomy" id="47602"/>
    <lineage>
        <taxon>Eukaryota</taxon>
        <taxon>Viridiplantae</taxon>
        <taxon>Streptophyta</taxon>
        <taxon>Embryophyta</taxon>
        <taxon>Tracheophyta</taxon>
        <taxon>Spermatophyta</taxon>
        <taxon>Magnoliopsida</taxon>
        <taxon>eudicotyledons</taxon>
        <taxon>Gunneridae</taxon>
        <taxon>Pentapetalae</taxon>
        <taxon>rosids</taxon>
        <taxon>malvids</taxon>
        <taxon>Malvales</taxon>
        <taxon>Malvaceae</taxon>
        <taxon>Malvoideae</taxon>
        <taxon>Gossypium</taxon>
    </lineage>
</organism>
<feature type="region of interest" description="Disordered" evidence="1">
    <location>
        <begin position="126"/>
        <end position="145"/>
    </location>
</feature>
<dbReference type="EMBL" id="JAIQCV010000001">
    <property type="protein sequence ID" value="KAH1131276.1"/>
    <property type="molecule type" value="Genomic_DNA"/>
</dbReference>
<evidence type="ECO:0000256" key="1">
    <source>
        <dbReference type="SAM" id="MobiDB-lite"/>
    </source>
</evidence>
<comment type="caution">
    <text evidence="2">The sequence shown here is derived from an EMBL/GenBank/DDBJ whole genome shotgun (WGS) entry which is preliminary data.</text>
</comment>
<dbReference type="Proteomes" id="UP000828251">
    <property type="component" value="Unassembled WGS sequence"/>
</dbReference>
<evidence type="ECO:0000313" key="2">
    <source>
        <dbReference type="EMBL" id="KAH1131276.1"/>
    </source>
</evidence>
<sequence length="145" mass="16159">MMQAYLDSGSLSLELYVEFSRLDEGLATSTSLLVRKARTIENVDSPTTLLESSHYDTIELSMEIHSFVSTLDFNHGRQNTEPLGFGEMTVGTRKKTRLCGSALVKRADVDAIYRYLTGIFTGLRPKTSGNNKSKRDDDDEACPEI</sequence>
<protein>
    <submittedName>
        <fullName evidence="2">Uncharacterized protein</fullName>
    </submittedName>
</protein>
<proteinExistence type="predicted"/>
<accession>A0A9D3WM65</accession>
<dbReference type="AlphaFoldDB" id="A0A9D3WM65"/>